<keyword evidence="3 5" id="KW-0687">Ribonucleoprotein</keyword>
<dbReference type="GO" id="GO:0019843">
    <property type="term" value="F:rRNA binding"/>
    <property type="evidence" value="ECO:0007669"/>
    <property type="project" value="UniProtKB-UniRule"/>
</dbReference>
<evidence type="ECO:0000256" key="4">
    <source>
        <dbReference type="ARBA" id="ARBA00035258"/>
    </source>
</evidence>
<dbReference type="SUPFAM" id="SSF56047">
    <property type="entry name" value="Ribosomal protein S8"/>
    <property type="match status" value="1"/>
</dbReference>
<accession>A0A0G1RXQ6</accession>
<protein>
    <recommendedName>
        <fullName evidence="4 5">Small ribosomal subunit protein uS8</fullName>
    </recommendedName>
</protein>
<comment type="similarity">
    <text evidence="1 5">Belongs to the universal ribosomal protein uS8 family.</text>
</comment>
<dbReference type="GO" id="GO:0006412">
    <property type="term" value="P:translation"/>
    <property type="evidence" value="ECO:0007669"/>
    <property type="project" value="UniProtKB-UniRule"/>
</dbReference>
<comment type="caution">
    <text evidence="6">The sequence shown here is derived from an EMBL/GenBank/DDBJ whole genome shotgun (WGS) entry which is preliminary data.</text>
</comment>
<dbReference type="HAMAP" id="MF_01302_B">
    <property type="entry name" value="Ribosomal_uS8_B"/>
    <property type="match status" value="1"/>
</dbReference>
<dbReference type="PANTHER" id="PTHR11758">
    <property type="entry name" value="40S RIBOSOMAL PROTEIN S15A"/>
    <property type="match status" value="1"/>
</dbReference>
<dbReference type="Proteomes" id="UP000033860">
    <property type="component" value="Unassembled WGS sequence"/>
</dbReference>
<evidence type="ECO:0000256" key="2">
    <source>
        <dbReference type="ARBA" id="ARBA00022980"/>
    </source>
</evidence>
<dbReference type="PATRIC" id="fig|1618371.3.peg.123"/>
<comment type="subunit">
    <text evidence="5">Part of the 30S ribosomal subunit. Contacts proteins S5 and S12.</text>
</comment>
<organism evidence="6 7">
    <name type="scientific">Candidatus Beckwithbacteria bacterium GW2011_GWB1_47_15</name>
    <dbReference type="NCBI Taxonomy" id="1618371"/>
    <lineage>
        <taxon>Bacteria</taxon>
        <taxon>Candidatus Beckwithiibacteriota</taxon>
    </lineage>
</organism>
<dbReference type="AlphaFoldDB" id="A0A0G1RXQ6"/>
<dbReference type="GO" id="GO:0005737">
    <property type="term" value="C:cytoplasm"/>
    <property type="evidence" value="ECO:0007669"/>
    <property type="project" value="UniProtKB-ARBA"/>
</dbReference>
<comment type="function">
    <text evidence="5">One of the primary rRNA binding proteins, it binds directly to 16S rRNA central domain where it helps coordinate assembly of the platform of the 30S subunit.</text>
</comment>
<sequence>MLSDPIADLLTRLRNASRVKHNQVVVPYSKLKHDLVKILVKEAYLKDVSVSGKKPQEKMLQVGLKHQKGRPAITGIKRISKPGVRRYVKYQGLSRLLLGRGTTLISTSRGLMTARQAQKAKLGGEIICKIN</sequence>
<evidence type="ECO:0000256" key="5">
    <source>
        <dbReference type="HAMAP-Rule" id="MF_01302"/>
    </source>
</evidence>
<keyword evidence="5" id="KW-0694">RNA-binding</keyword>
<dbReference type="GO" id="GO:0005840">
    <property type="term" value="C:ribosome"/>
    <property type="evidence" value="ECO:0007669"/>
    <property type="project" value="UniProtKB-KW"/>
</dbReference>
<gene>
    <name evidence="5" type="primary">rpsH</name>
    <name evidence="6" type="ORF">UX85_C0001G0121</name>
</gene>
<name>A0A0G1RXQ6_9BACT</name>
<evidence type="ECO:0000256" key="3">
    <source>
        <dbReference type="ARBA" id="ARBA00023274"/>
    </source>
</evidence>
<evidence type="ECO:0000313" key="6">
    <source>
        <dbReference type="EMBL" id="KKU61907.1"/>
    </source>
</evidence>
<proteinExistence type="inferred from homology"/>
<dbReference type="NCBIfam" id="NF001109">
    <property type="entry name" value="PRK00136.1"/>
    <property type="match status" value="1"/>
</dbReference>
<dbReference type="Pfam" id="PF00410">
    <property type="entry name" value="Ribosomal_S8"/>
    <property type="match status" value="1"/>
</dbReference>
<dbReference type="FunFam" id="3.30.1490.10:FF:000001">
    <property type="entry name" value="30S ribosomal protein S8"/>
    <property type="match status" value="1"/>
</dbReference>
<evidence type="ECO:0000313" key="7">
    <source>
        <dbReference type="Proteomes" id="UP000033860"/>
    </source>
</evidence>
<keyword evidence="2 5" id="KW-0689">Ribosomal protein</keyword>
<dbReference type="Gene3D" id="3.30.1370.30">
    <property type="match status" value="1"/>
</dbReference>
<dbReference type="GO" id="GO:1990904">
    <property type="term" value="C:ribonucleoprotein complex"/>
    <property type="evidence" value="ECO:0007669"/>
    <property type="project" value="UniProtKB-KW"/>
</dbReference>
<dbReference type="GO" id="GO:0003735">
    <property type="term" value="F:structural constituent of ribosome"/>
    <property type="evidence" value="ECO:0007669"/>
    <property type="project" value="InterPro"/>
</dbReference>
<reference evidence="6 7" key="1">
    <citation type="journal article" date="2015" name="Nature">
        <title>rRNA introns, odd ribosomes, and small enigmatic genomes across a large radiation of phyla.</title>
        <authorList>
            <person name="Brown C.T."/>
            <person name="Hug L.A."/>
            <person name="Thomas B.C."/>
            <person name="Sharon I."/>
            <person name="Castelle C.J."/>
            <person name="Singh A."/>
            <person name="Wilkins M.J."/>
            <person name="Williams K.H."/>
            <person name="Banfield J.F."/>
        </authorList>
    </citation>
    <scope>NUCLEOTIDE SEQUENCE [LARGE SCALE GENOMIC DNA]</scope>
</reference>
<dbReference type="EMBL" id="LCNT01000001">
    <property type="protein sequence ID" value="KKU61907.1"/>
    <property type="molecule type" value="Genomic_DNA"/>
</dbReference>
<dbReference type="InterPro" id="IPR035987">
    <property type="entry name" value="Ribosomal_uS8_sf"/>
</dbReference>
<evidence type="ECO:0000256" key="1">
    <source>
        <dbReference type="ARBA" id="ARBA00006471"/>
    </source>
</evidence>
<keyword evidence="5" id="KW-0699">rRNA-binding</keyword>
<dbReference type="InterPro" id="IPR000630">
    <property type="entry name" value="Ribosomal_uS8"/>
</dbReference>
<dbReference type="Gene3D" id="3.30.1490.10">
    <property type="match status" value="1"/>
</dbReference>